<dbReference type="InterPro" id="IPR014319">
    <property type="entry name" value="Phageshock_PspA"/>
</dbReference>
<reference evidence="3 4" key="1">
    <citation type="submission" date="2019-06" db="EMBL/GenBank/DDBJ databases">
        <title>Draft genome of Aliikangiella marina GYP-15.</title>
        <authorList>
            <person name="Wang G."/>
        </authorList>
    </citation>
    <scope>NUCLEOTIDE SEQUENCE [LARGE SCALE GENOMIC DNA]</scope>
    <source>
        <strain evidence="3 4">GYP-15</strain>
    </source>
</reference>
<dbReference type="NCBIfam" id="TIGR02977">
    <property type="entry name" value="phageshock_pspA"/>
    <property type="match status" value="1"/>
</dbReference>
<keyword evidence="4" id="KW-1185">Reference proteome</keyword>
<dbReference type="RefSeq" id="WP_142887885.1">
    <property type="nucleotide sequence ID" value="NZ_VIKR01000001.1"/>
</dbReference>
<feature type="coiled-coil region" evidence="2">
    <location>
        <begin position="161"/>
        <end position="188"/>
    </location>
</feature>
<evidence type="ECO:0000313" key="4">
    <source>
        <dbReference type="Proteomes" id="UP000317839"/>
    </source>
</evidence>
<dbReference type="PANTHER" id="PTHR31088">
    <property type="entry name" value="MEMBRANE-ASSOCIATED PROTEIN VIPP1, CHLOROPLASTIC"/>
    <property type="match status" value="1"/>
</dbReference>
<accession>A0A545TH38</accession>
<dbReference type="GO" id="GO:0005829">
    <property type="term" value="C:cytosol"/>
    <property type="evidence" value="ECO:0007669"/>
    <property type="project" value="TreeGrafter"/>
</dbReference>
<dbReference type="OrthoDB" id="9779630at2"/>
<dbReference type="PANTHER" id="PTHR31088:SF6">
    <property type="entry name" value="PHAGE SHOCK PROTEIN A"/>
    <property type="match status" value="1"/>
</dbReference>
<dbReference type="GO" id="GO:0009271">
    <property type="term" value="P:phage shock"/>
    <property type="evidence" value="ECO:0007669"/>
    <property type="project" value="TreeGrafter"/>
</dbReference>
<proteinExistence type="inferred from homology"/>
<comment type="similarity">
    <text evidence="1">Belongs to the PspA/Vipp/IM30 family.</text>
</comment>
<keyword evidence="2" id="KW-0175">Coiled coil</keyword>
<gene>
    <name evidence="3" type="primary">pspA</name>
    <name evidence="3" type="ORF">FLL45_00755</name>
</gene>
<dbReference type="InterPro" id="IPR007157">
    <property type="entry name" value="PspA_VIPP1"/>
</dbReference>
<evidence type="ECO:0000313" key="3">
    <source>
        <dbReference type="EMBL" id="TQV76525.1"/>
    </source>
</evidence>
<dbReference type="Pfam" id="PF04012">
    <property type="entry name" value="PspA_IM30"/>
    <property type="match status" value="1"/>
</dbReference>
<organism evidence="3 4">
    <name type="scientific">Aliikangiella marina</name>
    <dbReference type="NCBI Taxonomy" id="1712262"/>
    <lineage>
        <taxon>Bacteria</taxon>
        <taxon>Pseudomonadati</taxon>
        <taxon>Pseudomonadota</taxon>
        <taxon>Gammaproteobacteria</taxon>
        <taxon>Oceanospirillales</taxon>
        <taxon>Pleioneaceae</taxon>
        <taxon>Aliikangiella</taxon>
    </lineage>
</organism>
<dbReference type="AlphaFoldDB" id="A0A545TH38"/>
<comment type="caution">
    <text evidence="3">The sequence shown here is derived from an EMBL/GenBank/DDBJ whole genome shotgun (WGS) entry which is preliminary data.</text>
</comment>
<evidence type="ECO:0000256" key="1">
    <source>
        <dbReference type="ARBA" id="ARBA00043985"/>
    </source>
</evidence>
<protein>
    <submittedName>
        <fullName evidence="3">Phage shock protein PspA</fullName>
    </submittedName>
</protein>
<name>A0A545TH38_9GAMM</name>
<feature type="coiled-coil region" evidence="2">
    <location>
        <begin position="47"/>
        <end position="135"/>
    </location>
</feature>
<evidence type="ECO:0000256" key="2">
    <source>
        <dbReference type="SAM" id="Coils"/>
    </source>
</evidence>
<sequence>MSVFKRFSDIVNSNVSAMLDKAEDPEKLVRMIIAEMESTLFDVRTQSAKTIAEKKEMERQLQNLKSEVDLWQGRAEKALDKNREDLAKQALQEKHRIEAAVEAQEKELKDLDGALLRLEQDVSKLQVKLNEAIARRDALVARHDTVKSTIHARRKIDDSAINEALSKFERFEKRMDELEAEVEAMDLGRNVSLSQQIDSLGDDEALDAELEALKKKVKKSA</sequence>
<dbReference type="EMBL" id="VIKR01000001">
    <property type="protein sequence ID" value="TQV76525.1"/>
    <property type="molecule type" value="Genomic_DNA"/>
</dbReference>
<dbReference type="Proteomes" id="UP000317839">
    <property type="component" value="Unassembled WGS sequence"/>
</dbReference>